<evidence type="ECO:0000313" key="4">
    <source>
        <dbReference type="EMBL" id="OJZ74672.1"/>
    </source>
</evidence>
<comment type="caution">
    <text evidence="4">The sequence shown here is derived from an EMBL/GenBank/DDBJ whole genome shotgun (WGS) entry which is preliminary data.</text>
</comment>
<protein>
    <recommendedName>
        <fullName evidence="3">Proteinase inhibitor I42 chagasin domain-containing protein</fullName>
    </recommendedName>
</protein>
<reference evidence="4 5" key="1">
    <citation type="submission" date="2016-11" db="EMBL/GenBank/DDBJ databases">
        <title>Genome sequences of unsequenced Mycobacteria.</title>
        <authorList>
            <person name="Greninger A.L."/>
            <person name="Fang F."/>
            <person name="Jerome K.R."/>
        </authorList>
    </citation>
    <scope>NUCLEOTIDE SEQUENCE [LARGE SCALE GENOMIC DNA]</scope>
    <source>
        <strain evidence="4 5">M11</strain>
    </source>
</reference>
<sequence>MNMRRKLALPLAGLLLVAGCSEPDVSAHDSDNGGHVTIHTGDIFDIVLADDYQTSHCQWREEGASDGAILEYLGSRYQWDTTAPGAAGSHTSRYRAVGAGTVRVRLVQEDNANHVARRYVLDVTVRTWI</sequence>
<dbReference type="InterPro" id="IPR036331">
    <property type="entry name" value="Chagasin-like_sf"/>
</dbReference>
<dbReference type="AlphaFoldDB" id="A0A1Q4HYA1"/>
<dbReference type="GO" id="GO:0004869">
    <property type="term" value="F:cysteine-type endopeptidase inhibitor activity"/>
    <property type="evidence" value="ECO:0007669"/>
    <property type="project" value="UniProtKB-KW"/>
</dbReference>
<keyword evidence="2" id="KW-0789">Thiol protease inhibitor</keyword>
<dbReference type="EMBL" id="MPNT01000005">
    <property type="protein sequence ID" value="OJZ74672.1"/>
    <property type="molecule type" value="Genomic_DNA"/>
</dbReference>
<accession>A0A1Q4HYA1</accession>
<dbReference type="PROSITE" id="PS51257">
    <property type="entry name" value="PROKAR_LIPOPROTEIN"/>
    <property type="match status" value="1"/>
</dbReference>
<organism evidence="4 5">
    <name type="scientific">Mycobacterium paraffinicum</name>
    <dbReference type="NCBI Taxonomy" id="53378"/>
    <lineage>
        <taxon>Bacteria</taxon>
        <taxon>Bacillati</taxon>
        <taxon>Actinomycetota</taxon>
        <taxon>Actinomycetes</taxon>
        <taxon>Mycobacteriales</taxon>
        <taxon>Mycobacteriaceae</taxon>
        <taxon>Mycobacterium</taxon>
    </lineage>
</organism>
<evidence type="ECO:0000313" key="5">
    <source>
        <dbReference type="Proteomes" id="UP000186438"/>
    </source>
</evidence>
<evidence type="ECO:0000256" key="1">
    <source>
        <dbReference type="ARBA" id="ARBA00022690"/>
    </source>
</evidence>
<dbReference type="Gene3D" id="2.60.40.2020">
    <property type="match status" value="1"/>
</dbReference>
<feature type="domain" description="Proteinase inhibitor I42 chagasin" evidence="3">
    <location>
        <begin position="38"/>
        <end position="115"/>
    </location>
</feature>
<dbReference type="STRING" id="53378.BRW65_08170"/>
<name>A0A1Q4HYA1_9MYCO</name>
<keyword evidence="1" id="KW-0646">Protease inhibitor</keyword>
<evidence type="ECO:0000256" key="2">
    <source>
        <dbReference type="ARBA" id="ARBA00022704"/>
    </source>
</evidence>
<keyword evidence="5" id="KW-1185">Reference proteome</keyword>
<gene>
    <name evidence="4" type="ORF">BRW65_08170</name>
</gene>
<dbReference type="Pfam" id="PF09394">
    <property type="entry name" value="Inhibitor_I42"/>
    <property type="match status" value="1"/>
</dbReference>
<dbReference type="InterPro" id="IPR018990">
    <property type="entry name" value="Prot_inh_I42_chagasin"/>
</dbReference>
<dbReference type="SUPFAM" id="SSF141066">
    <property type="entry name" value="ICP-like"/>
    <property type="match status" value="1"/>
</dbReference>
<evidence type="ECO:0000259" key="3">
    <source>
        <dbReference type="Pfam" id="PF09394"/>
    </source>
</evidence>
<proteinExistence type="predicted"/>
<dbReference type="Proteomes" id="UP000186438">
    <property type="component" value="Unassembled WGS sequence"/>
</dbReference>